<protein>
    <submittedName>
        <fullName evidence="1">Uncharacterized protein</fullName>
    </submittedName>
</protein>
<name>C9R7L4_AMMDK</name>
<dbReference type="Proteomes" id="UP000002620">
    <property type="component" value="Chromosome"/>
</dbReference>
<dbReference type="HOGENOM" id="CLU_1514839_0_0_9"/>
<organism evidence="1 2">
    <name type="scientific">Ammonifex degensii (strain DSM 10501 / KC4)</name>
    <dbReference type="NCBI Taxonomy" id="429009"/>
    <lineage>
        <taxon>Bacteria</taxon>
        <taxon>Bacillati</taxon>
        <taxon>Bacillota</taxon>
        <taxon>Clostridia</taxon>
        <taxon>Thermoanaerobacterales</taxon>
        <taxon>Thermoanaerobacteraceae</taxon>
        <taxon>Ammonifex</taxon>
    </lineage>
</organism>
<evidence type="ECO:0000313" key="2">
    <source>
        <dbReference type="Proteomes" id="UP000002620"/>
    </source>
</evidence>
<evidence type="ECO:0000313" key="1">
    <source>
        <dbReference type="EMBL" id="ACX52293.1"/>
    </source>
</evidence>
<dbReference type="AlphaFoldDB" id="C9R7L4"/>
<proteinExistence type="predicted"/>
<accession>C9R7L4</accession>
<keyword evidence="2" id="KW-1185">Reference proteome</keyword>
<gene>
    <name evidence="1" type="ordered locus">Adeg_1180</name>
</gene>
<reference evidence="1 2" key="1">
    <citation type="submission" date="2009-10" db="EMBL/GenBank/DDBJ databases">
        <title>Complete sequence of chromosome of Ammonifex degensii KC4.</title>
        <authorList>
            <consortium name="US DOE Joint Genome Institute"/>
            <person name="Kerfeld C."/>
            <person name="Goodner B."/>
            <person name="Huber H."/>
            <person name="Stetter K."/>
            <person name="Lucas S."/>
            <person name="Copeland A."/>
            <person name="Lapidus A."/>
            <person name="Glavina del Rio T."/>
            <person name="Dalin E."/>
            <person name="Tice H."/>
            <person name="Bruce D."/>
            <person name="Goodwin L."/>
            <person name="Pitluck S."/>
            <person name="Saunders E."/>
            <person name="Brettin T."/>
            <person name="Detter J.C."/>
            <person name="Han C."/>
            <person name="Larimer F."/>
            <person name="Land M."/>
            <person name="Hauser L."/>
            <person name="Kyrpides N."/>
            <person name="Ovchinnikova G."/>
            <person name="Richardson P."/>
        </authorList>
    </citation>
    <scope>NUCLEOTIDE SEQUENCE [LARGE SCALE GENOMIC DNA]</scope>
    <source>
        <strain evidence="2">DSM 10501 / KC4</strain>
    </source>
</reference>
<dbReference type="KEGG" id="adg:Adeg_1180"/>
<sequence length="179" mass="20342">MCVEEEEVMSHEVPPRVDGVSPRWVRAWRVATSPLNAKLWKEVISMRSLFLWPVLAFAPCMLRRCPPPAANHAVVGREAKRWWVVTYLGSPVVGFESIQDAAEFAEELRLETGTPAVGIHELSAFEDWELDADHLLLIPFEGCPCLRVDGGEILPVCRVLREEEEQRRARRQPQSCQEA</sequence>
<dbReference type="EMBL" id="CP001785">
    <property type="protein sequence ID" value="ACX52293.1"/>
    <property type="molecule type" value="Genomic_DNA"/>
</dbReference>